<evidence type="ECO:0000313" key="3">
    <source>
        <dbReference type="Proteomes" id="UP000317176"/>
    </source>
</evidence>
<dbReference type="AlphaFoldDB" id="A0A562K8H4"/>
<feature type="region of interest" description="Disordered" evidence="1">
    <location>
        <begin position="120"/>
        <end position="141"/>
    </location>
</feature>
<dbReference type="GeneID" id="92963879"/>
<comment type="caution">
    <text evidence="2">The sequence shown here is derived from an EMBL/GenBank/DDBJ whole genome shotgun (WGS) entry which is preliminary data.</text>
</comment>
<proteinExistence type="predicted"/>
<gene>
    <name evidence="2" type="ORF">IQ17_07407</name>
</gene>
<sequence length="141" mass="16082">MNRSMSQKPGARFTEKQGHYLAFIYTYSHMSGRPPAESCIPRSIEVLVPPENLPILSWPVSNHQDHCDEPLASFALTSWQEVNRMRVARITSSRKNTEFQSTPKGCLEDRRERLIRALASPSRHGAGQRFSIRAKPQRPLP</sequence>
<dbReference type="Proteomes" id="UP000317176">
    <property type="component" value="Unassembled WGS sequence"/>
</dbReference>
<organism evidence="2 3">
    <name type="scientific">Bradyrhizobium daqingense</name>
    <dbReference type="NCBI Taxonomy" id="993502"/>
    <lineage>
        <taxon>Bacteria</taxon>
        <taxon>Pseudomonadati</taxon>
        <taxon>Pseudomonadota</taxon>
        <taxon>Alphaproteobacteria</taxon>
        <taxon>Hyphomicrobiales</taxon>
        <taxon>Nitrobacteraceae</taxon>
        <taxon>Bradyrhizobium</taxon>
    </lineage>
</organism>
<protein>
    <submittedName>
        <fullName evidence="2">Uncharacterized protein</fullName>
    </submittedName>
</protein>
<name>A0A562K8H4_9BRAD</name>
<evidence type="ECO:0000256" key="1">
    <source>
        <dbReference type="SAM" id="MobiDB-lite"/>
    </source>
</evidence>
<evidence type="ECO:0000313" key="2">
    <source>
        <dbReference type="EMBL" id="TWH91544.1"/>
    </source>
</evidence>
<keyword evidence="3" id="KW-1185">Reference proteome</keyword>
<reference evidence="2 3" key="1">
    <citation type="journal article" date="2015" name="Stand. Genomic Sci.">
        <title>Genomic Encyclopedia of Bacterial and Archaeal Type Strains, Phase III: the genomes of soil and plant-associated and newly described type strains.</title>
        <authorList>
            <person name="Whitman W.B."/>
            <person name="Woyke T."/>
            <person name="Klenk H.P."/>
            <person name="Zhou Y."/>
            <person name="Lilburn T.G."/>
            <person name="Beck B.J."/>
            <person name="De Vos P."/>
            <person name="Vandamme P."/>
            <person name="Eisen J.A."/>
            <person name="Garrity G."/>
            <person name="Hugenholtz P."/>
            <person name="Kyrpides N.C."/>
        </authorList>
    </citation>
    <scope>NUCLEOTIDE SEQUENCE [LARGE SCALE GENOMIC DNA]</scope>
    <source>
        <strain evidence="2 3">CGMCC 1.10947</strain>
    </source>
</reference>
<dbReference type="RefSeq" id="WP_223153801.1">
    <property type="nucleotide sequence ID" value="NZ_CP088014.1"/>
</dbReference>
<accession>A0A562K8H4</accession>
<dbReference type="EMBL" id="VLKL01000066">
    <property type="protein sequence ID" value="TWH91544.1"/>
    <property type="molecule type" value="Genomic_DNA"/>
</dbReference>